<proteinExistence type="predicted"/>
<comment type="caution">
    <text evidence="1">The sequence shown here is derived from an EMBL/GenBank/DDBJ whole genome shotgun (WGS) entry which is preliminary data.</text>
</comment>
<evidence type="ECO:0000313" key="1">
    <source>
        <dbReference type="EMBL" id="TCT23363.1"/>
    </source>
</evidence>
<organism evidence="1 2">
    <name type="scientific">Melghiribacillus thermohalophilus</name>
    <dbReference type="NCBI Taxonomy" id="1324956"/>
    <lineage>
        <taxon>Bacteria</taxon>
        <taxon>Bacillati</taxon>
        <taxon>Bacillota</taxon>
        <taxon>Bacilli</taxon>
        <taxon>Bacillales</taxon>
        <taxon>Bacillaceae</taxon>
        <taxon>Melghiribacillus</taxon>
    </lineage>
</organism>
<gene>
    <name evidence="1" type="ORF">EDD68_10777</name>
</gene>
<sequence>MITPYKVLLPERVLELRDEDSNAFMDEVKRYVSVRYPHYELLSIEGSFALCQNIRGGHL</sequence>
<dbReference type="Proteomes" id="UP000294650">
    <property type="component" value="Unassembled WGS sequence"/>
</dbReference>
<protein>
    <submittedName>
        <fullName evidence="1">Uncharacterized protein</fullName>
    </submittedName>
</protein>
<dbReference type="EMBL" id="SMAN01000007">
    <property type="protein sequence ID" value="TCT23363.1"/>
    <property type="molecule type" value="Genomic_DNA"/>
</dbReference>
<name>A0A4R3N8D4_9BACI</name>
<keyword evidence="2" id="KW-1185">Reference proteome</keyword>
<dbReference type="OrthoDB" id="2972408at2"/>
<dbReference type="RefSeq" id="WP_132371540.1">
    <property type="nucleotide sequence ID" value="NZ_SMAN01000007.1"/>
</dbReference>
<accession>A0A4R3N8D4</accession>
<reference evidence="1 2" key="1">
    <citation type="submission" date="2019-03" db="EMBL/GenBank/DDBJ databases">
        <title>Genomic Encyclopedia of Type Strains, Phase IV (KMG-IV): sequencing the most valuable type-strain genomes for metagenomic binning, comparative biology and taxonomic classification.</title>
        <authorList>
            <person name="Goeker M."/>
        </authorList>
    </citation>
    <scope>NUCLEOTIDE SEQUENCE [LARGE SCALE GENOMIC DNA]</scope>
    <source>
        <strain evidence="1 2">DSM 25894</strain>
    </source>
</reference>
<dbReference type="AlphaFoldDB" id="A0A4R3N8D4"/>
<evidence type="ECO:0000313" key="2">
    <source>
        <dbReference type="Proteomes" id="UP000294650"/>
    </source>
</evidence>